<dbReference type="InterPro" id="IPR001789">
    <property type="entry name" value="Sig_transdc_resp-reg_receiver"/>
</dbReference>
<proteinExistence type="predicted"/>
<dbReference type="SMART" id="SM00448">
    <property type="entry name" value="REC"/>
    <property type="match status" value="1"/>
</dbReference>
<dbReference type="PROSITE" id="PS50109">
    <property type="entry name" value="HIS_KIN"/>
    <property type="match status" value="1"/>
</dbReference>
<comment type="catalytic activity">
    <reaction evidence="1">
        <text>ATP + protein L-histidine = ADP + protein N-phospho-L-histidine.</text>
        <dbReference type="EC" id="2.7.13.3"/>
    </reaction>
</comment>
<dbReference type="Gene3D" id="3.30.450.40">
    <property type="match status" value="1"/>
</dbReference>
<dbReference type="InterPro" id="IPR005467">
    <property type="entry name" value="His_kinase_dom"/>
</dbReference>
<sequence>MHNLLSSRQTNVAAIDIYGANLDPDESSGQNAPGRALTRHVDTACNEQQNFQGTASYMCSLGPSVHRPLAMLPLGWDRASTDTPMATASGNTGRPKPFFPKADAAILSSRHGLPPVRPRTVWPVFDPDNVDRPIGVWTPEVEKCFYPPKVDEFAASSIPDEPMCIPDRYLRAFLAENERLRSSMLWYYTRDILSEAEFLSGLQEKAHLAQESTGWEFVVIGILDVNYYIRLASIGLPLAILPRGETLCAHTVTQPPGNVFLLPNMMEDWRFRNSPYVESGGLRAYAGAPLRLQNESGDCVSLGSLCVTSRTKQEPLTKSQQQTLARLADWVVADIVQCARARRQRDRRRMSELISSAQAEAEKTSSEEPILRILRATYPDAAVNVQSSKEARVEIEDHDPIPLADFEGGLWEDTDYLDDFINNSNQKAFPSTRVVRAIVAPCDTLAGPSSLVVASKDFRLVFDDVDSWFVYTCATMLSQVWHKRLLTEVMRAKEKFLRGISHQLRTPIHGILGSVDLLAEELLLRKQRESKDATSLPAIDLTAKLLESTVYLDTIKSAGRDLMSIVNNMITLNRWADIAMTNRHYAEHTINDLEMELGNELRKTTSDDTRYKASVFFHHEPSLDCVNFRTDLGLLRDSLVPIIINAIQNTPKGIITVTTSIEPDHQQLIVDIEDTGRGIHPDHHERIFEPYEKVEMHSLGAGLGLTIASRLATLLHGSVSLVSSEVNRGSHFKATFQEMDCARVPLSSQPLAQKFNTLPSKFYNMATGSDNTMLFDHFTRFLTWHGFESSDSLDDSFAIFDFVSDLRKHRSNMSQIPSGYVALCLVPASEGKCFLDQTSRNIIYISAPFLPSTISSALEEADKYLSNMKTSNACTPGPADSSINPLEVITDLSAENEDKPSTGPNEQAAQPTAGNPAETGLITPPDDINYDTSIPTALTISTPTALLVDDNVINLRILQMYCTKRGLPYHCATDGLQAVEIFSRQQSLATAGKGAGIHLIFMDLQMPVCDGFKATQQIRQLEKQNKWGQSIMFIVTGQDSPTDKITAEDVGADEYLVKPVGIKILDRNVARHFPKFKAG</sequence>
<evidence type="ECO:0000259" key="8">
    <source>
        <dbReference type="PROSITE" id="PS50109"/>
    </source>
</evidence>
<dbReference type="PRINTS" id="PR00344">
    <property type="entry name" value="BCTRLSENSOR"/>
</dbReference>
<dbReference type="Pfam" id="PF00072">
    <property type="entry name" value="Response_reg"/>
    <property type="match status" value="1"/>
</dbReference>
<dbReference type="SUPFAM" id="SSF55874">
    <property type="entry name" value="ATPase domain of HSP90 chaperone/DNA topoisomerase II/histidine kinase"/>
    <property type="match status" value="1"/>
</dbReference>
<evidence type="ECO:0000313" key="11">
    <source>
        <dbReference type="Proteomes" id="UP000801864"/>
    </source>
</evidence>
<dbReference type="InterPro" id="IPR003661">
    <property type="entry name" value="HisK_dim/P_dom"/>
</dbReference>
<dbReference type="InterPro" id="IPR011006">
    <property type="entry name" value="CheY-like_superfamily"/>
</dbReference>
<dbReference type="CDD" id="cd00082">
    <property type="entry name" value="HisKA"/>
    <property type="match status" value="1"/>
</dbReference>
<keyword evidence="11" id="KW-1185">Reference proteome</keyword>
<evidence type="ECO:0000256" key="1">
    <source>
        <dbReference type="ARBA" id="ARBA00000085"/>
    </source>
</evidence>
<dbReference type="InterPro" id="IPR004358">
    <property type="entry name" value="Sig_transdc_His_kin-like_C"/>
</dbReference>
<dbReference type="Gene3D" id="3.40.50.2300">
    <property type="match status" value="1"/>
</dbReference>
<dbReference type="InterPro" id="IPR003594">
    <property type="entry name" value="HATPase_dom"/>
</dbReference>
<keyword evidence="3 6" id="KW-0597">Phosphoprotein</keyword>
<dbReference type="Proteomes" id="UP000801864">
    <property type="component" value="Unassembled WGS sequence"/>
</dbReference>
<feature type="region of interest" description="Disordered" evidence="7">
    <location>
        <begin position="895"/>
        <end position="922"/>
    </location>
</feature>
<dbReference type="AlphaFoldDB" id="A0A9P4X7W7"/>
<reference evidence="10 11" key="1">
    <citation type="submission" date="2018-06" db="EMBL/GenBank/DDBJ databases">
        <title>Genome analysis of cellulolytic fungus Trichoderma lentiforme CFAM-422.</title>
        <authorList>
            <person name="Steindorff A.S."/>
            <person name="Formighieri E.F."/>
            <person name="Midorikawa G.E.O."/>
            <person name="Tamietti M.S."/>
            <person name="Ramos E.Z."/>
            <person name="Silva A.S."/>
            <person name="Bon E.P.S."/>
            <person name="Mendes T.D."/>
            <person name="Damaso M.C.T."/>
            <person name="Favaro L.C.L."/>
        </authorList>
    </citation>
    <scope>NUCLEOTIDE SEQUENCE [LARGE SCALE GENOMIC DNA]</scope>
    <source>
        <strain evidence="10 11">CFAM-422</strain>
    </source>
</reference>
<dbReference type="PANTHER" id="PTHR43047:SF72">
    <property type="entry name" value="OSMOSENSING HISTIDINE PROTEIN KINASE SLN1"/>
    <property type="match status" value="1"/>
</dbReference>
<dbReference type="SMART" id="SM00387">
    <property type="entry name" value="HATPase_c"/>
    <property type="match status" value="1"/>
</dbReference>
<evidence type="ECO:0000259" key="9">
    <source>
        <dbReference type="PROSITE" id="PS50110"/>
    </source>
</evidence>
<evidence type="ECO:0000256" key="6">
    <source>
        <dbReference type="PROSITE-ProRule" id="PRU00169"/>
    </source>
</evidence>
<dbReference type="InterPro" id="IPR029016">
    <property type="entry name" value="GAF-like_dom_sf"/>
</dbReference>
<dbReference type="EC" id="2.7.13.3" evidence="2"/>
<dbReference type="SUPFAM" id="SSF47384">
    <property type="entry name" value="Homodimeric domain of signal transducing histidine kinase"/>
    <property type="match status" value="1"/>
</dbReference>
<evidence type="ECO:0000256" key="5">
    <source>
        <dbReference type="ARBA" id="ARBA00022777"/>
    </source>
</evidence>
<comment type="caution">
    <text evidence="10">The sequence shown here is derived from an EMBL/GenBank/DDBJ whole genome shotgun (WGS) entry which is preliminary data.</text>
</comment>
<dbReference type="EMBL" id="QLNT01000020">
    <property type="protein sequence ID" value="KAF3062882.1"/>
    <property type="molecule type" value="Genomic_DNA"/>
</dbReference>
<dbReference type="Pfam" id="PF02518">
    <property type="entry name" value="HATPase_c"/>
    <property type="match status" value="1"/>
</dbReference>
<evidence type="ECO:0000256" key="4">
    <source>
        <dbReference type="ARBA" id="ARBA00022679"/>
    </source>
</evidence>
<keyword evidence="4" id="KW-0808">Transferase</keyword>
<evidence type="ECO:0000256" key="2">
    <source>
        <dbReference type="ARBA" id="ARBA00012438"/>
    </source>
</evidence>
<feature type="domain" description="Response regulatory" evidence="9">
    <location>
        <begin position="944"/>
        <end position="1073"/>
    </location>
</feature>
<dbReference type="SMART" id="SM00388">
    <property type="entry name" value="HisKA"/>
    <property type="match status" value="1"/>
</dbReference>
<gene>
    <name evidence="10" type="ORF">CFAM422_010414</name>
</gene>
<dbReference type="CDD" id="cd17546">
    <property type="entry name" value="REC_hyHK_CKI1_RcsC-like"/>
    <property type="match status" value="1"/>
</dbReference>
<feature type="domain" description="Histidine kinase" evidence="8">
    <location>
        <begin position="499"/>
        <end position="740"/>
    </location>
</feature>
<protein>
    <recommendedName>
        <fullName evidence="2">histidine kinase</fullName>
        <ecNumber evidence="2">2.7.13.3</ecNumber>
    </recommendedName>
</protein>
<evidence type="ECO:0000256" key="7">
    <source>
        <dbReference type="SAM" id="MobiDB-lite"/>
    </source>
</evidence>
<dbReference type="PANTHER" id="PTHR43047">
    <property type="entry name" value="TWO-COMPONENT HISTIDINE PROTEIN KINASE"/>
    <property type="match status" value="1"/>
</dbReference>
<name>A0A9P4X7W7_9HYPO</name>
<keyword evidence="5 10" id="KW-0418">Kinase</keyword>
<dbReference type="PROSITE" id="PS50110">
    <property type="entry name" value="RESPONSE_REGULATORY"/>
    <property type="match status" value="1"/>
</dbReference>
<dbReference type="SUPFAM" id="SSF55781">
    <property type="entry name" value="GAF domain-like"/>
    <property type="match status" value="1"/>
</dbReference>
<accession>A0A9P4X7W7</accession>
<organism evidence="10 11">
    <name type="scientific">Trichoderma lentiforme</name>
    <dbReference type="NCBI Taxonomy" id="1567552"/>
    <lineage>
        <taxon>Eukaryota</taxon>
        <taxon>Fungi</taxon>
        <taxon>Dikarya</taxon>
        <taxon>Ascomycota</taxon>
        <taxon>Pezizomycotina</taxon>
        <taxon>Sordariomycetes</taxon>
        <taxon>Hypocreomycetidae</taxon>
        <taxon>Hypocreales</taxon>
        <taxon>Hypocreaceae</taxon>
        <taxon>Trichoderma</taxon>
    </lineage>
</organism>
<dbReference type="InterPro" id="IPR036097">
    <property type="entry name" value="HisK_dim/P_sf"/>
</dbReference>
<dbReference type="GO" id="GO:0000155">
    <property type="term" value="F:phosphorelay sensor kinase activity"/>
    <property type="evidence" value="ECO:0007669"/>
    <property type="project" value="InterPro"/>
</dbReference>
<evidence type="ECO:0000256" key="3">
    <source>
        <dbReference type="ARBA" id="ARBA00022553"/>
    </source>
</evidence>
<dbReference type="SUPFAM" id="SSF52172">
    <property type="entry name" value="CheY-like"/>
    <property type="match status" value="1"/>
</dbReference>
<dbReference type="InterPro" id="IPR036890">
    <property type="entry name" value="HATPase_C_sf"/>
</dbReference>
<evidence type="ECO:0000313" key="10">
    <source>
        <dbReference type="EMBL" id="KAF3062882.1"/>
    </source>
</evidence>
<dbReference type="Gene3D" id="3.30.565.10">
    <property type="entry name" value="Histidine kinase-like ATPase, C-terminal domain"/>
    <property type="match status" value="1"/>
</dbReference>
<feature type="compositionally biased region" description="Polar residues" evidence="7">
    <location>
        <begin position="902"/>
        <end position="913"/>
    </location>
</feature>
<dbReference type="GO" id="GO:0005886">
    <property type="term" value="C:plasma membrane"/>
    <property type="evidence" value="ECO:0007669"/>
    <property type="project" value="TreeGrafter"/>
</dbReference>
<dbReference type="Pfam" id="PF00512">
    <property type="entry name" value="HisKA"/>
    <property type="match status" value="1"/>
</dbReference>
<dbReference type="GO" id="GO:0009927">
    <property type="term" value="F:histidine phosphotransfer kinase activity"/>
    <property type="evidence" value="ECO:0007669"/>
    <property type="project" value="TreeGrafter"/>
</dbReference>
<dbReference type="Gene3D" id="1.10.287.130">
    <property type="match status" value="1"/>
</dbReference>
<feature type="modified residue" description="4-aspartylphosphate" evidence="6">
    <location>
        <position position="1003"/>
    </location>
</feature>